<accession>A0A835QMK2</accession>
<proteinExistence type="predicted"/>
<gene>
    <name evidence="2" type="ORF">HPP92_017030</name>
</gene>
<evidence type="ECO:0000313" key="3">
    <source>
        <dbReference type="Proteomes" id="UP000639772"/>
    </source>
</evidence>
<dbReference type="GO" id="GO:0009826">
    <property type="term" value="P:unidimensional cell growth"/>
    <property type="evidence" value="ECO:0007669"/>
    <property type="project" value="TreeGrafter"/>
</dbReference>
<dbReference type="GO" id="GO:0008017">
    <property type="term" value="F:microtubule binding"/>
    <property type="evidence" value="ECO:0007669"/>
    <property type="project" value="InterPro"/>
</dbReference>
<sequence length="370" mass="40412">MEALVENTFVNNKGNWLGIQRQLSKLERQQTNLMKMLQDFMGGSHDSLITLEQRVCGLERVVEEIAQDLSLSSGRRGGAMVGFVESPGRSLNKYNGLQDYNTSKFGRGLDSRCQYTERHLSSDNMVAAARANGRRGLGASFGNVGLPRNEEFDQVGMWSAGNKGSEPLRLGEGPSARSVWQASKDEATLEAIRVAGEDNGTSQVAAREPVYEMNAAVLDGNSGQPKSPLWASWTRAMNSLHLGDVDSAYAEVLSTGDDVLLVKLMERSGPVINELSCEIAGEILPAVGQFLLEQSLCDIALAWIQQLLELVMDNGEEYLGIPLEAKREILLNLHEASTMEQPEDLEGASAEQILVQLASAWGIDIQLLMK</sequence>
<feature type="domain" description="TORTIFOLIA1/TORL1-2 C-terminal" evidence="1">
    <location>
        <begin position="229"/>
        <end position="361"/>
    </location>
</feature>
<dbReference type="EMBL" id="JADCNM010000008">
    <property type="protein sequence ID" value="KAG0472484.1"/>
    <property type="molecule type" value="Genomic_DNA"/>
</dbReference>
<evidence type="ECO:0000259" key="1">
    <source>
        <dbReference type="Pfam" id="PF24713"/>
    </source>
</evidence>
<dbReference type="InterPro" id="IPR057599">
    <property type="entry name" value="TORTIFOLIA1/TORL1-2_C"/>
</dbReference>
<dbReference type="InterPro" id="IPR033337">
    <property type="entry name" value="TORTIFOLIA1/SINE1-2"/>
</dbReference>
<name>A0A835QMK2_VANPL</name>
<dbReference type="AlphaFoldDB" id="A0A835QMK2"/>
<dbReference type="PANTHER" id="PTHR31355:SF7">
    <property type="entry name" value="MICROTUBULE-ASSOCIATED PROTEIN TORTIFOLIA1"/>
    <property type="match status" value="1"/>
</dbReference>
<organism evidence="2 3">
    <name type="scientific">Vanilla planifolia</name>
    <name type="common">Vanilla</name>
    <dbReference type="NCBI Taxonomy" id="51239"/>
    <lineage>
        <taxon>Eukaryota</taxon>
        <taxon>Viridiplantae</taxon>
        <taxon>Streptophyta</taxon>
        <taxon>Embryophyta</taxon>
        <taxon>Tracheophyta</taxon>
        <taxon>Spermatophyta</taxon>
        <taxon>Magnoliopsida</taxon>
        <taxon>Liliopsida</taxon>
        <taxon>Asparagales</taxon>
        <taxon>Orchidaceae</taxon>
        <taxon>Vanilloideae</taxon>
        <taxon>Vanilleae</taxon>
        <taxon>Vanilla</taxon>
    </lineage>
</organism>
<dbReference type="GO" id="GO:0010031">
    <property type="term" value="P:circumnutation"/>
    <property type="evidence" value="ECO:0007669"/>
    <property type="project" value="TreeGrafter"/>
</dbReference>
<dbReference type="Proteomes" id="UP000639772">
    <property type="component" value="Unassembled WGS sequence"/>
</dbReference>
<dbReference type="OrthoDB" id="298726at2759"/>
<dbReference type="GO" id="GO:0010005">
    <property type="term" value="C:cortical microtubule, transverse to long axis"/>
    <property type="evidence" value="ECO:0007669"/>
    <property type="project" value="TreeGrafter"/>
</dbReference>
<dbReference type="Pfam" id="PF24713">
    <property type="entry name" value="TOR1L1_C"/>
    <property type="match status" value="1"/>
</dbReference>
<evidence type="ECO:0000313" key="2">
    <source>
        <dbReference type="EMBL" id="KAG0472484.1"/>
    </source>
</evidence>
<dbReference type="PANTHER" id="PTHR31355">
    <property type="entry name" value="MICROTUBULE-ASSOCIATED PROTEIN TORTIFOLIA1"/>
    <property type="match status" value="1"/>
</dbReference>
<comment type="caution">
    <text evidence="2">The sequence shown here is derived from an EMBL/GenBank/DDBJ whole genome shotgun (WGS) entry which is preliminary data.</text>
</comment>
<protein>
    <recommendedName>
        <fullName evidence="1">TORTIFOLIA1/TORL1-2 C-terminal domain-containing protein</fullName>
    </recommendedName>
</protein>
<reference evidence="2 3" key="1">
    <citation type="journal article" date="2020" name="Nat. Food">
        <title>A phased Vanilla planifolia genome enables genetic improvement of flavour and production.</title>
        <authorList>
            <person name="Hasing T."/>
            <person name="Tang H."/>
            <person name="Brym M."/>
            <person name="Khazi F."/>
            <person name="Huang T."/>
            <person name="Chambers A.H."/>
        </authorList>
    </citation>
    <scope>NUCLEOTIDE SEQUENCE [LARGE SCALE GENOMIC DNA]</scope>
    <source>
        <tissue evidence="2">Leaf</tissue>
    </source>
</reference>